<feature type="compositionally biased region" description="Basic and acidic residues" evidence="1">
    <location>
        <begin position="150"/>
        <end position="166"/>
    </location>
</feature>
<feature type="region of interest" description="Disordered" evidence="1">
    <location>
        <begin position="331"/>
        <end position="369"/>
    </location>
</feature>
<feature type="region of interest" description="Disordered" evidence="1">
    <location>
        <begin position="150"/>
        <end position="177"/>
    </location>
</feature>
<proteinExistence type="predicted"/>
<name>A0A7R9LGU1_9ACAR</name>
<keyword evidence="3" id="KW-1185">Reference proteome</keyword>
<feature type="compositionally biased region" description="Polar residues" evidence="1">
    <location>
        <begin position="15"/>
        <end position="28"/>
    </location>
</feature>
<organism evidence="2">
    <name type="scientific">Oppiella nova</name>
    <dbReference type="NCBI Taxonomy" id="334625"/>
    <lineage>
        <taxon>Eukaryota</taxon>
        <taxon>Metazoa</taxon>
        <taxon>Ecdysozoa</taxon>
        <taxon>Arthropoda</taxon>
        <taxon>Chelicerata</taxon>
        <taxon>Arachnida</taxon>
        <taxon>Acari</taxon>
        <taxon>Acariformes</taxon>
        <taxon>Sarcoptiformes</taxon>
        <taxon>Oribatida</taxon>
        <taxon>Brachypylina</taxon>
        <taxon>Oppioidea</taxon>
        <taxon>Oppiidae</taxon>
        <taxon>Oppiella</taxon>
    </lineage>
</organism>
<reference evidence="2" key="1">
    <citation type="submission" date="2020-11" db="EMBL/GenBank/DDBJ databases">
        <authorList>
            <person name="Tran Van P."/>
        </authorList>
    </citation>
    <scope>NUCLEOTIDE SEQUENCE</scope>
</reference>
<evidence type="ECO:0000313" key="3">
    <source>
        <dbReference type="Proteomes" id="UP000728032"/>
    </source>
</evidence>
<dbReference type="EMBL" id="CAJPVJ010000854">
    <property type="protein sequence ID" value="CAG2163544.1"/>
    <property type="molecule type" value="Genomic_DNA"/>
</dbReference>
<gene>
    <name evidence="2" type="ORF">ONB1V03_LOCUS3118</name>
</gene>
<dbReference type="Proteomes" id="UP000728032">
    <property type="component" value="Unassembled WGS sequence"/>
</dbReference>
<feature type="compositionally biased region" description="Basic and acidic residues" evidence="1">
    <location>
        <begin position="29"/>
        <end position="57"/>
    </location>
</feature>
<feature type="region of interest" description="Disordered" evidence="1">
    <location>
        <begin position="211"/>
        <end position="239"/>
    </location>
</feature>
<evidence type="ECO:0000256" key="1">
    <source>
        <dbReference type="SAM" id="MobiDB-lite"/>
    </source>
</evidence>
<accession>A0A7R9LGU1</accession>
<dbReference type="AlphaFoldDB" id="A0A7R9LGU1"/>
<feature type="compositionally biased region" description="Polar residues" evidence="1">
    <location>
        <begin position="340"/>
        <end position="369"/>
    </location>
</feature>
<dbReference type="OrthoDB" id="10594838at2759"/>
<feature type="compositionally biased region" description="Basic residues" evidence="1">
    <location>
        <begin position="1"/>
        <end position="12"/>
    </location>
</feature>
<feature type="region of interest" description="Disordered" evidence="1">
    <location>
        <begin position="1"/>
        <end position="100"/>
    </location>
</feature>
<protein>
    <submittedName>
        <fullName evidence="2">Uncharacterized protein</fullName>
    </submittedName>
</protein>
<evidence type="ECO:0000313" key="2">
    <source>
        <dbReference type="EMBL" id="CAD7641472.1"/>
    </source>
</evidence>
<feature type="compositionally biased region" description="Low complexity" evidence="1">
    <location>
        <begin position="225"/>
        <end position="235"/>
    </location>
</feature>
<sequence length="454" mass="49922">MSNPRAQHRRHHQNQDNTSRQTYRNSSFNDRRDNRDNRPERTVFRSATDGRDVRRQFNDSAGGQRQPPKDMREAPGGVATKADTNHMPGIPVSKNQSTIPFGGDTKQEAISGSNASNVTKPEVTVTTAPEVANGAAVDTVTDGMKRMDLKAPEDDAKDTNGVKSGDEPSPQPIGVTPDKTYSKALTAALESTVDTALPETRIRRSYTVSGAGMGAKYPGQHRYTNQRNGNNNTGNDSVRQNHINANKFYNSNDRYNANAKNESMDYKRPLKPQHHKLSPQKSYKNPMIYECTPNVSLIQPYAVNPYVNPEYIPIQRYQYYTIPVPYANPLPPNPSPNLNGGHQSSSANTGLNGGPNSAGSKGSDAGNSSIDKNQMSFFQPFQPTPEHPVPPTYYGYIAPIVHENGAYAYYFVSIFPPNITPLRVDVDPNGCPVIPSNCMLMNAVDYSNAMLNAN</sequence>
<dbReference type="EMBL" id="OC915679">
    <property type="protein sequence ID" value="CAD7641472.1"/>
    <property type="molecule type" value="Genomic_DNA"/>
</dbReference>